<dbReference type="CDD" id="cd02252">
    <property type="entry name" value="nylC_like"/>
    <property type="match status" value="1"/>
</dbReference>
<dbReference type="RefSeq" id="WP_289504011.1">
    <property type="nucleotide sequence ID" value="NZ_CP116805.1"/>
</dbReference>
<dbReference type="AlphaFoldDB" id="A0AAE9XQC4"/>
<dbReference type="Gene3D" id="3.60.70.12">
    <property type="entry name" value="L-amino peptidase D-ALA esterase/amidase"/>
    <property type="match status" value="1"/>
</dbReference>
<keyword evidence="3" id="KW-1185">Reference proteome</keyword>
<comment type="similarity">
    <text evidence="1">Belongs to the peptidase S58 family.</text>
</comment>
<dbReference type="PANTHER" id="PTHR36512">
    <property type="entry name" value="D-AMINOPEPTIDASE"/>
    <property type="match status" value="1"/>
</dbReference>
<name>A0AAE9XQC4_9PROT</name>
<dbReference type="InterPro" id="IPR005321">
    <property type="entry name" value="Peptidase_S58_DmpA"/>
</dbReference>
<sequence>MQVSARPGPGDSLLDIKGLKVGQAEDARVRTGTTVILPDAPVAMGVDVRGGAPGTRDTDALDPTCLVEKVHGLVLSGGSVFGLAAADGVTAMLSSRGIGLPLGPRAVPVVPSAILFDLANGGDKDWGDTPPYRDLGIKALMAAGEPIRQGRAGAGYGALAGGQPGGIGTASLVLADGTAVAALIAVNCFGEVAPGAMQHGEVTLPKLGLVGGNTTIGCVATNAVLDKAACRRLAIMAQDGLARTIRPIHTSFDGDTIFAMATGEKAASGPLATTLAILGTLAADCVARAVEKAVSAAAG</sequence>
<evidence type="ECO:0000313" key="3">
    <source>
        <dbReference type="Proteomes" id="UP001217500"/>
    </source>
</evidence>
<dbReference type="Proteomes" id="UP001217500">
    <property type="component" value="Chromosome"/>
</dbReference>
<accession>A0AAE9XQC4</accession>
<protein>
    <submittedName>
        <fullName evidence="2">P1 family peptidase</fullName>
    </submittedName>
</protein>
<dbReference type="KEGG" id="gso:PH603_00780"/>
<dbReference type="SUPFAM" id="SSF56266">
    <property type="entry name" value="DmpA/ArgJ-like"/>
    <property type="match status" value="1"/>
</dbReference>
<dbReference type="Pfam" id="PF03576">
    <property type="entry name" value="Peptidase_S58"/>
    <property type="match status" value="1"/>
</dbReference>
<dbReference type="InterPro" id="IPR016117">
    <property type="entry name" value="ArgJ-like_dom_sf"/>
</dbReference>
<proteinExistence type="inferred from homology"/>
<evidence type="ECO:0000256" key="1">
    <source>
        <dbReference type="ARBA" id="ARBA00007068"/>
    </source>
</evidence>
<organism evidence="2 3">
    <name type="scientific">Gimibacter soli</name>
    <dbReference type="NCBI Taxonomy" id="3024400"/>
    <lineage>
        <taxon>Bacteria</taxon>
        <taxon>Pseudomonadati</taxon>
        <taxon>Pseudomonadota</taxon>
        <taxon>Alphaproteobacteria</taxon>
        <taxon>Kordiimonadales</taxon>
        <taxon>Temperatibacteraceae</taxon>
        <taxon>Gimibacter</taxon>
    </lineage>
</organism>
<reference evidence="2" key="1">
    <citation type="submission" date="2023-01" db="EMBL/GenBank/DDBJ databases">
        <title>The genome sequence of Kordiimonadaceae bacterium 6D33.</title>
        <authorList>
            <person name="Liu Y."/>
        </authorList>
    </citation>
    <scope>NUCLEOTIDE SEQUENCE</scope>
    <source>
        <strain evidence="2">6D33</strain>
    </source>
</reference>
<dbReference type="GO" id="GO:0004177">
    <property type="term" value="F:aminopeptidase activity"/>
    <property type="evidence" value="ECO:0007669"/>
    <property type="project" value="TreeGrafter"/>
</dbReference>
<dbReference type="PANTHER" id="PTHR36512:SF3">
    <property type="entry name" value="BLR5678 PROTEIN"/>
    <property type="match status" value="1"/>
</dbReference>
<dbReference type="EMBL" id="CP116805">
    <property type="protein sequence ID" value="WCL54292.1"/>
    <property type="molecule type" value="Genomic_DNA"/>
</dbReference>
<evidence type="ECO:0000313" key="2">
    <source>
        <dbReference type="EMBL" id="WCL54292.1"/>
    </source>
</evidence>
<gene>
    <name evidence="2" type="ORF">PH603_00780</name>
</gene>